<dbReference type="AlphaFoldDB" id="A0A518GDJ0"/>
<evidence type="ECO:0000256" key="5">
    <source>
        <dbReference type="ARBA" id="ARBA00023136"/>
    </source>
</evidence>
<feature type="transmembrane region" description="Helical" evidence="6">
    <location>
        <begin position="80"/>
        <end position="97"/>
    </location>
</feature>
<keyword evidence="3 6" id="KW-0812">Transmembrane</keyword>
<dbReference type="KEGG" id="ahel:Q31a_50530"/>
<gene>
    <name evidence="6 7" type="primary">nhaA</name>
    <name evidence="7" type="ORF">Q31a_50530</name>
</gene>
<dbReference type="Proteomes" id="UP000318017">
    <property type="component" value="Chromosome"/>
</dbReference>
<comment type="similarity">
    <text evidence="6">Belongs to the NhaA Na(+)/H(+) (TC 2.A.33) antiporter family.</text>
</comment>
<dbReference type="GO" id="GO:0015385">
    <property type="term" value="F:sodium:proton antiporter activity"/>
    <property type="evidence" value="ECO:0007669"/>
    <property type="project" value="UniProtKB-UniRule"/>
</dbReference>
<sequence>MPKKPKKAPRLPQQPIDRLVGPLRRFLNIEASSGVVLMFCTLVAVVAANSPLSEWYLGLWNTEIGFSFADFEFRHSLKHWINDGLMAIFFFVIGLEVRREVVLGELRDLRQAALPIAAAVGGMVVPAGIYMAMHVGQPSMRGWGVPMATDIAFVVGCLAILGPRVPHNLRILLLSLAIVDDIGAIVVIAIGYTSDLDLSWLVVASVGIVIVHLLMRVGVRRIPVYCAVAAWVWFAVHESGVHATLAGVMLGLMTPARAYLSAGAFRKLLRRVGKIFEGDGWESRRHRADTVRSMQNVTRETISPLEYLETTLHPWTSFVIMPLFALANAGVPLQLTDLNHPIAIAIVVGLVLGKPLGIVLFSWLAIQIGVARLPGDLNWKMLSAAGFLAGIGFTMSLFIAGLAFGEQGLDTAKVGVLAGSAIAVTLGMGLLWRTLPKPVERL</sequence>
<evidence type="ECO:0000313" key="8">
    <source>
        <dbReference type="Proteomes" id="UP000318017"/>
    </source>
</evidence>
<keyword evidence="6" id="KW-0915">Sodium</keyword>
<feature type="transmembrane region" description="Helical" evidence="6">
    <location>
        <begin position="169"/>
        <end position="192"/>
    </location>
</feature>
<protein>
    <recommendedName>
        <fullName evidence="6">Na(+)/H(+) antiporter NhaA</fullName>
    </recommendedName>
    <alternativeName>
        <fullName evidence="6">Sodium/proton antiporter NhaA</fullName>
    </alternativeName>
</protein>
<evidence type="ECO:0000256" key="4">
    <source>
        <dbReference type="ARBA" id="ARBA00022989"/>
    </source>
</evidence>
<feature type="transmembrane region" description="Helical" evidence="6">
    <location>
        <begin position="416"/>
        <end position="435"/>
    </location>
</feature>
<feature type="transmembrane region" description="Helical" evidence="6">
    <location>
        <begin position="143"/>
        <end position="162"/>
    </location>
</feature>
<proteinExistence type="inferred from homology"/>
<feature type="transmembrane region" description="Helical" evidence="6">
    <location>
        <begin position="109"/>
        <end position="131"/>
    </location>
</feature>
<comment type="catalytic activity">
    <reaction evidence="6">
        <text>Na(+)(in) + 2 H(+)(out) = Na(+)(out) + 2 H(+)(in)</text>
        <dbReference type="Rhea" id="RHEA:29251"/>
        <dbReference type="ChEBI" id="CHEBI:15378"/>
        <dbReference type="ChEBI" id="CHEBI:29101"/>
    </reaction>
</comment>
<accession>A0A518GDJ0</accession>
<evidence type="ECO:0000256" key="6">
    <source>
        <dbReference type="HAMAP-Rule" id="MF_01844"/>
    </source>
</evidence>
<feature type="transmembrane region" description="Helical" evidence="6">
    <location>
        <begin position="315"/>
        <end position="336"/>
    </location>
</feature>
<dbReference type="OrthoDB" id="9808135at2"/>
<keyword evidence="6" id="KW-0050">Antiport</keyword>
<organism evidence="7 8">
    <name type="scientific">Aureliella helgolandensis</name>
    <dbReference type="NCBI Taxonomy" id="2527968"/>
    <lineage>
        <taxon>Bacteria</taxon>
        <taxon>Pseudomonadati</taxon>
        <taxon>Planctomycetota</taxon>
        <taxon>Planctomycetia</taxon>
        <taxon>Pirellulales</taxon>
        <taxon>Pirellulaceae</taxon>
        <taxon>Aureliella</taxon>
    </lineage>
</organism>
<name>A0A518GDJ0_9BACT</name>
<dbReference type="NCBIfam" id="TIGR00773">
    <property type="entry name" value="NhaA"/>
    <property type="match status" value="1"/>
</dbReference>
<evidence type="ECO:0000256" key="3">
    <source>
        <dbReference type="ARBA" id="ARBA00022692"/>
    </source>
</evidence>
<dbReference type="HAMAP" id="MF_01844">
    <property type="entry name" value="NhaA"/>
    <property type="match status" value="1"/>
</dbReference>
<keyword evidence="6" id="KW-0813">Transport</keyword>
<evidence type="ECO:0000256" key="1">
    <source>
        <dbReference type="ARBA" id="ARBA00004429"/>
    </source>
</evidence>
<keyword evidence="8" id="KW-1185">Reference proteome</keyword>
<keyword evidence="6" id="KW-0739">Sodium transport</keyword>
<feature type="transmembrane region" description="Helical" evidence="6">
    <location>
        <begin position="198"/>
        <end position="215"/>
    </location>
</feature>
<evidence type="ECO:0000313" key="7">
    <source>
        <dbReference type="EMBL" id="QDV26676.1"/>
    </source>
</evidence>
<keyword evidence="2 6" id="KW-1003">Cell membrane</keyword>
<keyword evidence="6" id="KW-0406">Ion transport</keyword>
<comment type="subcellular location">
    <subcellularLocation>
        <location evidence="1">Cell inner membrane</location>
        <topology evidence="1">Multi-pass membrane protein</topology>
    </subcellularLocation>
    <subcellularLocation>
        <location evidence="6">Cell membrane</location>
        <topology evidence="6">Multi-pass membrane protein</topology>
    </subcellularLocation>
</comment>
<dbReference type="EMBL" id="CP036298">
    <property type="protein sequence ID" value="QDV26676.1"/>
    <property type="molecule type" value="Genomic_DNA"/>
</dbReference>
<evidence type="ECO:0000256" key="2">
    <source>
        <dbReference type="ARBA" id="ARBA00022475"/>
    </source>
</evidence>
<feature type="transmembrane region" description="Helical" evidence="6">
    <location>
        <begin position="26"/>
        <end position="48"/>
    </location>
</feature>
<feature type="transmembrane region" description="Helical" evidence="6">
    <location>
        <begin position="342"/>
        <end position="370"/>
    </location>
</feature>
<dbReference type="Gene3D" id="1.20.1530.10">
    <property type="entry name" value="Na+/H+ antiporter like domain"/>
    <property type="match status" value="1"/>
</dbReference>
<dbReference type="GO" id="GO:0006885">
    <property type="term" value="P:regulation of pH"/>
    <property type="evidence" value="ECO:0007669"/>
    <property type="project" value="UniProtKB-UniRule"/>
</dbReference>
<dbReference type="Pfam" id="PF06965">
    <property type="entry name" value="Na_H_antiport_1"/>
    <property type="match status" value="1"/>
</dbReference>
<dbReference type="InterPro" id="IPR023171">
    <property type="entry name" value="Na/H_antiporter_dom_sf"/>
</dbReference>
<keyword evidence="5 6" id="KW-0472">Membrane</keyword>
<feature type="transmembrane region" description="Helical" evidence="6">
    <location>
        <begin position="382"/>
        <end position="404"/>
    </location>
</feature>
<dbReference type="PANTHER" id="PTHR30341:SF0">
    <property type="entry name" value="NA(+)_H(+) ANTIPORTER NHAA"/>
    <property type="match status" value="1"/>
</dbReference>
<keyword evidence="4 6" id="KW-1133">Transmembrane helix</keyword>
<comment type="function">
    <text evidence="6">Na(+)/H(+) antiporter that extrudes sodium in exchange for external protons.</text>
</comment>
<reference evidence="7 8" key="1">
    <citation type="submission" date="2019-02" db="EMBL/GenBank/DDBJ databases">
        <title>Deep-cultivation of Planctomycetes and their phenomic and genomic characterization uncovers novel biology.</title>
        <authorList>
            <person name="Wiegand S."/>
            <person name="Jogler M."/>
            <person name="Boedeker C."/>
            <person name="Pinto D."/>
            <person name="Vollmers J."/>
            <person name="Rivas-Marin E."/>
            <person name="Kohn T."/>
            <person name="Peeters S.H."/>
            <person name="Heuer A."/>
            <person name="Rast P."/>
            <person name="Oberbeckmann S."/>
            <person name="Bunk B."/>
            <person name="Jeske O."/>
            <person name="Meyerdierks A."/>
            <person name="Storesund J.E."/>
            <person name="Kallscheuer N."/>
            <person name="Luecker S."/>
            <person name="Lage O.M."/>
            <person name="Pohl T."/>
            <person name="Merkel B.J."/>
            <person name="Hornburger P."/>
            <person name="Mueller R.-W."/>
            <person name="Bruemmer F."/>
            <person name="Labrenz M."/>
            <person name="Spormann A.M."/>
            <person name="Op den Camp H."/>
            <person name="Overmann J."/>
            <person name="Amann R."/>
            <person name="Jetten M.S.M."/>
            <person name="Mascher T."/>
            <person name="Medema M.H."/>
            <person name="Devos D.P."/>
            <person name="Kaster A.-K."/>
            <person name="Ovreas L."/>
            <person name="Rohde M."/>
            <person name="Galperin M.Y."/>
            <person name="Jogler C."/>
        </authorList>
    </citation>
    <scope>NUCLEOTIDE SEQUENCE [LARGE SCALE GENOMIC DNA]</scope>
    <source>
        <strain evidence="7 8">Q31a</strain>
    </source>
</reference>
<dbReference type="PANTHER" id="PTHR30341">
    <property type="entry name" value="SODIUM ION/PROTON ANTIPORTER NHAA-RELATED"/>
    <property type="match status" value="1"/>
</dbReference>
<dbReference type="InterPro" id="IPR004670">
    <property type="entry name" value="NhaA"/>
</dbReference>
<dbReference type="GO" id="GO:0005886">
    <property type="term" value="C:plasma membrane"/>
    <property type="evidence" value="ECO:0007669"/>
    <property type="project" value="UniProtKB-SubCell"/>
</dbReference>